<dbReference type="AlphaFoldDB" id="X6MPM3"/>
<accession>X6MPM3</accession>
<organism evidence="2 3">
    <name type="scientific">Reticulomyxa filosa</name>
    <dbReference type="NCBI Taxonomy" id="46433"/>
    <lineage>
        <taxon>Eukaryota</taxon>
        <taxon>Sar</taxon>
        <taxon>Rhizaria</taxon>
        <taxon>Retaria</taxon>
        <taxon>Foraminifera</taxon>
        <taxon>Monothalamids</taxon>
        <taxon>Reticulomyxidae</taxon>
        <taxon>Reticulomyxa</taxon>
    </lineage>
</organism>
<evidence type="ECO:0008006" key="4">
    <source>
        <dbReference type="Google" id="ProtNLM"/>
    </source>
</evidence>
<protein>
    <recommendedName>
        <fullName evidence="4">Endonuclease/exonuclease/phosphatase domain-containing protein</fullName>
    </recommendedName>
</protein>
<dbReference type="InterPro" id="IPR036691">
    <property type="entry name" value="Endo/exonu/phosph_ase_sf"/>
</dbReference>
<gene>
    <name evidence="2" type="ORF">RFI_22323</name>
</gene>
<feature type="region of interest" description="Disordered" evidence="1">
    <location>
        <begin position="59"/>
        <end position="93"/>
    </location>
</feature>
<evidence type="ECO:0000256" key="1">
    <source>
        <dbReference type="SAM" id="MobiDB-lite"/>
    </source>
</evidence>
<dbReference type="Proteomes" id="UP000023152">
    <property type="component" value="Unassembled WGS sequence"/>
</dbReference>
<name>X6MPM3_RETFI</name>
<proteinExistence type="predicted"/>
<evidence type="ECO:0000313" key="3">
    <source>
        <dbReference type="Proteomes" id="UP000023152"/>
    </source>
</evidence>
<keyword evidence="3" id="KW-1185">Reference proteome</keyword>
<dbReference type="SUPFAM" id="SSF56219">
    <property type="entry name" value="DNase I-like"/>
    <property type="match status" value="1"/>
</dbReference>
<dbReference type="Gene3D" id="3.60.10.10">
    <property type="entry name" value="Endonuclease/exonuclease/phosphatase"/>
    <property type="match status" value="1"/>
</dbReference>
<evidence type="ECO:0000313" key="2">
    <source>
        <dbReference type="EMBL" id="ETO15040.1"/>
    </source>
</evidence>
<comment type="caution">
    <text evidence="2">The sequence shown here is derived from an EMBL/GenBank/DDBJ whole genome shotgun (WGS) entry which is preliminary data.</text>
</comment>
<dbReference type="EMBL" id="ASPP01019526">
    <property type="protein sequence ID" value="ETO15040.1"/>
    <property type="molecule type" value="Genomic_DNA"/>
</dbReference>
<reference evidence="2 3" key="1">
    <citation type="journal article" date="2013" name="Curr. Biol.">
        <title>The Genome of the Foraminiferan Reticulomyxa filosa.</title>
        <authorList>
            <person name="Glockner G."/>
            <person name="Hulsmann N."/>
            <person name="Schleicher M."/>
            <person name="Noegel A.A."/>
            <person name="Eichinger L."/>
            <person name="Gallinger C."/>
            <person name="Pawlowski J."/>
            <person name="Sierra R."/>
            <person name="Euteneuer U."/>
            <person name="Pillet L."/>
            <person name="Moustafa A."/>
            <person name="Platzer M."/>
            <person name="Groth M."/>
            <person name="Szafranski K."/>
            <person name="Schliwa M."/>
        </authorList>
    </citation>
    <scope>NUCLEOTIDE SEQUENCE [LARGE SCALE GENOMIC DNA]</scope>
</reference>
<sequence length="144" mass="17218">MEKISSELNSYQPFSFSVATFNILCPYWNSKKNERGSKEVWSARQHQILDTLQKLLTEAKSEKKETSHVTEKTESVEEGTKKQKSDEEKDKDKASNLCDIICLQEFWCDNEDFVKLYEQTFQPLHYELYYFKRTEKISQTDWRH</sequence>
<dbReference type="OrthoDB" id="10253982at2759"/>